<name>A0AAU8B8N7_9CAUD</name>
<accession>A0AAU8B8N7</accession>
<evidence type="ECO:0000256" key="1">
    <source>
        <dbReference type="SAM" id="MobiDB-lite"/>
    </source>
</evidence>
<dbReference type="EMBL" id="PP511876">
    <property type="protein sequence ID" value="XCD08323.1"/>
    <property type="molecule type" value="Genomic_DNA"/>
</dbReference>
<sequence>MARKKNSLSAFDDALNEFGFNNTMSQPETTDINRAEEADIDEIIENQTTSINTTEVNNETGDSLEDDSEIPEDVLNNNIDSNQTSKDE</sequence>
<feature type="compositionally biased region" description="Polar residues" evidence="1">
    <location>
        <begin position="47"/>
        <end position="61"/>
    </location>
</feature>
<reference evidence="2" key="1">
    <citation type="submission" date="2024-03" db="EMBL/GenBank/DDBJ databases">
        <title>Diverse circular DNA viruses in blood, oral, and fecal samples of captive lemurs.</title>
        <authorList>
            <person name="Paietta E.N."/>
            <person name="Kraberger S."/>
            <person name="Lund M.C."/>
            <person name="Custer J.M."/>
            <person name="Vargas K.M."/>
            <person name="Ehmke E.E."/>
            <person name="Yoder A.D."/>
            <person name="Varsani A."/>
        </authorList>
    </citation>
    <scope>NUCLEOTIDE SEQUENCE</scope>
    <source>
        <strain evidence="2">Duke_30FF_63</strain>
    </source>
</reference>
<proteinExistence type="predicted"/>
<protein>
    <submittedName>
        <fullName evidence="2">Uncharacterized protein</fullName>
    </submittedName>
</protein>
<feature type="region of interest" description="Disordered" evidence="1">
    <location>
        <begin position="44"/>
        <end position="88"/>
    </location>
</feature>
<feature type="compositionally biased region" description="Polar residues" evidence="1">
    <location>
        <begin position="75"/>
        <end position="88"/>
    </location>
</feature>
<feature type="compositionally biased region" description="Acidic residues" evidence="1">
    <location>
        <begin position="62"/>
        <end position="72"/>
    </location>
</feature>
<organism evidence="2">
    <name type="scientific">Dulem virus 42</name>
    <dbReference type="NCBI Taxonomy" id="3145760"/>
    <lineage>
        <taxon>Viruses</taxon>
        <taxon>Duplodnaviria</taxon>
        <taxon>Heunggongvirae</taxon>
        <taxon>Uroviricota</taxon>
        <taxon>Caudoviricetes</taxon>
    </lineage>
</organism>
<evidence type="ECO:0000313" key="2">
    <source>
        <dbReference type="EMBL" id="XCD08323.1"/>
    </source>
</evidence>